<dbReference type="PANTHER" id="PTHR46338:SF13">
    <property type="entry name" value="TRANSCRIPTION INITIATION FACTOR TFIID SUBUNIT 8-LIKE"/>
    <property type="match status" value="1"/>
</dbReference>
<evidence type="ECO:0000259" key="6">
    <source>
        <dbReference type="SMART" id="SM00576"/>
    </source>
</evidence>
<feature type="compositionally biased region" description="Basic residues" evidence="5">
    <location>
        <begin position="12"/>
        <end position="24"/>
    </location>
</feature>
<dbReference type="InterPro" id="IPR006565">
    <property type="entry name" value="BTP"/>
</dbReference>
<dbReference type="GO" id="GO:0005669">
    <property type="term" value="C:transcription factor TFIID complex"/>
    <property type="evidence" value="ECO:0007669"/>
    <property type="project" value="InterPro"/>
</dbReference>
<organism evidence="7 8">
    <name type="scientific">Vicia faba</name>
    <name type="common">Broad bean</name>
    <name type="synonym">Faba vulgaris</name>
    <dbReference type="NCBI Taxonomy" id="3906"/>
    <lineage>
        <taxon>Eukaryota</taxon>
        <taxon>Viridiplantae</taxon>
        <taxon>Streptophyta</taxon>
        <taxon>Embryophyta</taxon>
        <taxon>Tracheophyta</taxon>
        <taxon>Spermatophyta</taxon>
        <taxon>Magnoliopsida</taxon>
        <taxon>eudicotyledons</taxon>
        <taxon>Gunneridae</taxon>
        <taxon>Pentapetalae</taxon>
        <taxon>rosids</taxon>
        <taxon>fabids</taxon>
        <taxon>Fabales</taxon>
        <taxon>Fabaceae</taxon>
        <taxon>Papilionoideae</taxon>
        <taxon>50 kb inversion clade</taxon>
        <taxon>NPAAA clade</taxon>
        <taxon>Hologalegina</taxon>
        <taxon>IRL clade</taxon>
        <taxon>Fabeae</taxon>
        <taxon>Vicia</taxon>
    </lineage>
</organism>
<dbReference type="InterPro" id="IPR009072">
    <property type="entry name" value="Histone-fold"/>
</dbReference>
<protein>
    <recommendedName>
        <fullName evidence="6">Bromodomain associated domain-containing protein</fullName>
    </recommendedName>
</protein>
<sequence>MNPMQEGSTSKLFRRAKGKKKRGRRVNDVKVAETPSEFSFNIAKTAVSQICQSVGYKRTKYDALEALTNVTTKYLEAIATSAASFANASNRTEPNLFDLINGIHDMCSVRGVPGGSKMHSSNLLSSGALKDIMSFVKFSTEVPFSKPIPSKNAHRIQNPEVTTDSGTSTCCLKEAKPKGLHIPSWLPDFPKESLYKKSEGVVLLNERKCGEKLWEHSLAMEDCTGNKEENNGMLKSTDINKKEEKDTATELAMGRFRVKFKIGKEEEKQIGLGMNMNMMNGVCKGRKRVSWSHYKMNDCMSKADENEDERSALKREMS</sequence>
<dbReference type="EMBL" id="OX451737">
    <property type="protein sequence ID" value="CAI8597820.1"/>
    <property type="molecule type" value="Genomic_DNA"/>
</dbReference>
<feature type="region of interest" description="Disordered" evidence="5">
    <location>
        <begin position="1"/>
        <end position="28"/>
    </location>
</feature>
<accession>A0AAV0ZGN9</accession>
<dbReference type="GO" id="GO:0046982">
    <property type="term" value="F:protein heterodimerization activity"/>
    <property type="evidence" value="ECO:0007669"/>
    <property type="project" value="InterPro"/>
</dbReference>
<proteinExistence type="predicted"/>
<dbReference type="Pfam" id="PF07524">
    <property type="entry name" value="Bromo_TP"/>
    <property type="match status" value="1"/>
</dbReference>
<feature type="compositionally biased region" description="Polar residues" evidence="5">
    <location>
        <begin position="1"/>
        <end position="11"/>
    </location>
</feature>
<dbReference type="Gene3D" id="1.10.20.10">
    <property type="entry name" value="Histone, subunit A"/>
    <property type="match status" value="1"/>
</dbReference>
<dbReference type="PANTHER" id="PTHR46338">
    <property type="entry name" value="TRANSCRIPTION INITIATION FACTOR TFIID SUBUNIT 8"/>
    <property type="match status" value="1"/>
</dbReference>
<keyword evidence="3" id="KW-0804">Transcription</keyword>
<dbReference type="InterPro" id="IPR037818">
    <property type="entry name" value="TAF8"/>
</dbReference>
<feature type="domain" description="Bromodomain associated" evidence="6">
    <location>
        <begin position="36"/>
        <end position="112"/>
    </location>
</feature>
<comment type="subcellular location">
    <subcellularLocation>
        <location evidence="1">Nucleus</location>
    </subcellularLocation>
</comment>
<evidence type="ECO:0000256" key="1">
    <source>
        <dbReference type="ARBA" id="ARBA00004123"/>
    </source>
</evidence>
<dbReference type="SUPFAM" id="SSF47113">
    <property type="entry name" value="Histone-fold"/>
    <property type="match status" value="1"/>
</dbReference>
<dbReference type="Proteomes" id="UP001157006">
    <property type="component" value="Chromosome 2"/>
</dbReference>
<evidence type="ECO:0000256" key="5">
    <source>
        <dbReference type="SAM" id="MobiDB-lite"/>
    </source>
</evidence>
<evidence type="ECO:0000313" key="7">
    <source>
        <dbReference type="EMBL" id="CAI8597820.1"/>
    </source>
</evidence>
<evidence type="ECO:0000256" key="2">
    <source>
        <dbReference type="ARBA" id="ARBA00023015"/>
    </source>
</evidence>
<keyword evidence="2" id="KW-0805">Transcription regulation</keyword>
<name>A0AAV0ZGN9_VICFA</name>
<reference evidence="7 8" key="1">
    <citation type="submission" date="2023-01" db="EMBL/GenBank/DDBJ databases">
        <authorList>
            <person name="Kreplak J."/>
        </authorList>
    </citation>
    <scope>NUCLEOTIDE SEQUENCE [LARGE SCALE GENOMIC DNA]</scope>
</reference>
<evidence type="ECO:0000256" key="4">
    <source>
        <dbReference type="ARBA" id="ARBA00023242"/>
    </source>
</evidence>
<keyword evidence="8" id="KW-1185">Reference proteome</keyword>
<evidence type="ECO:0000256" key="3">
    <source>
        <dbReference type="ARBA" id="ARBA00023163"/>
    </source>
</evidence>
<dbReference type="AlphaFoldDB" id="A0AAV0ZGN9"/>
<gene>
    <name evidence="7" type="ORF">VFH_II098960</name>
</gene>
<keyword evidence="4" id="KW-0539">Nucleus</keyword>
<dbReference type="SMART" id="SM00576">
    <property type="entry name" value="BTP"/>
    <property type="match status" value="1"/>
</dbReference>
<evidence type="ECO:0000313" key="8">
    <source>
        <dbReference type="Proteomes" id="UP001157006"/>
    </source>
</evidence>